<gene>
    <name evidence="1" type="ORF">BpHYR1_032864</name>
</gene>
<name>A0A3M7Q244_BRAPC</name>
<comment type="caution">
    <text evidence="1">The sequence shown here is derived from an EMBL/GenBank/DDBJ whole genome shotgun (WGS) entry which is preliminary data.</text>
</comment>
<accession>A0A3M7Q244</accession>
<sequence length="132" mass="15540">MPFMVASFKYLPNSQFSSIDFSAIINWPFTARLIIYEIIFRDFDIVQLSKLHQLSGLQNSANLAKIRFQFIQAQRILQRFCTSVADFDIFELCKISEIFFFSPIDTIRFIPIKKLTDSHDQNEIEIYICQII</sequence>
<evidence type="ECO:0000313" key="1">
    <source>
        <dbReference type="EMBL" id="RNA05018.1"/>
    </source>
</evidence>
<protein>
    <submittedName>
        <fullName evidence="1">Uncharacterized protein</fullName>
    </submittedName>
</protein>
<reference evidence="1 2" key="1">
    <citation type="journal article" date="2018" name="Sci. Rep.">
        <title>Genomic signatures of local adaptation to the degree of environmental predictability in rotifers.</title>
        <authorList>
            <person name="Franch-Gras L."/>
            <person name="Hahn C."/>
            <person name="Garcia-Roger E.M."/>
            <person name="Carmona M.J."/>
            <person name="Serra M."/>
            <person name="Gomez A."/>
        </authorList>
    </citation>
    <scope>NUCLEOTIDE SEQUENCE [LARGE SCALE GENOMIC DNA]</scope>
    <source>
        <strain evidence="1">HYR1</strain>
    </source>
</reference>
<evidence type="ECO:0000313" key="2">
    <source>
        <dbReference type="Proteomes" id="UP000276133"/>
    </source>
</evidence>
<dbReference type="Proteomes" id="UP000276133">
    <property type="component" value="Unassembled WGS sequence"/>
</dbReference>
<dbReference type="EMBL" id="REGN01007890">
    <property type="protein sequence ID" value="RNA05018.1"/>
    <property type="molecule type" value="Genomic_DNA"/>
</dbReference>
<dbReference type="AlphaFoldDB" id="A0A3M7Q244"/>
<keyword evidence="2" id="KW-1185">Reference proteome</keyword>
<organism evidence="1 2">
    <name type="scientific">Brachionus plicatilis</name>
    <name type="common">Marine rotifer</name>
    <name type="synonym">Brachionus muelleri</name>
    <dbReference type="NCBI Taxonomy" id="10195"/>
    <lineage>
        <taxon>Eukaryota</taxon>
        <taxon>Metazoa</taxon>
        <taxon>Spiralia</taxon>
        <taxon>Gnathifera</taxon>
        <taxon>Rotifera</taxon>
        <taxon>Eurotatoria</taxon>
        <taxon>Monogononta</taxon>
        <taxon>Pseudotrocha</taxon>
        <taxon>Ploima</taxon>
        <taxon>Brachionidae</taxon>
        <taxon>Brachionus</taxon>
    </lineage>
</organism>
<proteinExistence type="predicted"/>